<protein>
    <submittedName>
        <fullName evidence="2">DUF3761 domain-containing protein</fullName>
    </submittedName>
</protein>
<keyword evidence="3" id="KW-1185">Reference proteome</keyword>
<evidence type="ECO:0000313" key="3">
    <source>
        <dbReference type="Proteomes" id="UP000555322"/>
    </source>
</evidence>
<comment type="caution">
    <text evidence="2">The sequence shown here is derived from an EMBL/GenBank/DDBJ whole genome shotgun (WGS) entry which is preliminary data.</text>
</comment>
<name>A0ABX1UTA6_9GAMM</name>
<gene>
    <name evidence="2" type="ORF">HLH15_08140</name>
</gene>
<dbReference type="EMBL" id="JABERJ010000018">
    <property type="protein sequence ID" value="NNH26448.1"/>
    <property type="molecule type" value="Genomic_DNA"/>
</dbReference>
<dbReference type="RefSeq" id="WP_171536395.1">
    <property type="nucleotide sequence ID" value="NZ_JABERJ010000018.1"/>
</dbReference>
<dbReference type="InterPro" id="IPR022236">
    <property type="entry name" value="DUF3761"/>
</dbReference>
<organism evidence="2 3">
    <name type="scientific">Acinetobacter terrestris</name>
    <dbReference type="NCBI Taxonomy" id="2529843"/>
    <lineage>
        <taxon>Bacteria</taxon>
        <taxon>Pseudomonadati</taxon>
        <taxon>Pseudomonadota</taxon>
        <taxon>Gammaproteobacteria</taxon>
        <taxon>Moraxellales</taxon>
        <taxon>Moraxellaceae</taxon>
        <taxon>Acinetobacter</taxon>
        <taxon>Acinetobacter Taxon 24</taxon>
    </lineage>
</organism>
<dbReference type="PROSITE" id="PS51257">
    <property type="entry name" value="PROKAR_LIPOPROTEIN"/>
    <property type="match status" value="1"/>
</dbReference>
<accession>A0ABX1UTA6</accession>
<dbReference type="Proteomes" id="UP000555322">
    <property type="component" value="Unassembled WGS sequence"/>
</dbReference>
<reference evidence="2 3" key="1">
    <citation type="submission" date="2020-04" db="EMBL/GenBank/DDBJ databases">
        <title>Acinetobacter Taxon 24.</title>
        <authorList>
            <person name="Nemec A."/>
            <person name="Radolfova-Krizova L."/>
            <person name="Higgins P.G."/>
            <person name="Spanelova P."/>
        </authorList>
    </citation>
    <scope>NUCLEOTIDE SEQUENCE [LARGE SCALE GENOMIC DNA]</scope>
    <source>
        <strain evidence="2 3">ANC 5084</strain>
    </source>
</reference>
<dbReference type="Pfam" id="PF12587">
    <property type="entry name" value="DUF3761"/>
    <property type="match status" value="1"/>
</dbReference>
<evidence type="ECO:0000256" key="1">
    <source>
        <dbReference type="SAM" id="MobiDB-lite"/>
    </source>
</evidence>
<evidence type="ECO:0000313" key="2">
    <source>
        <dbReference type="EMBL" id="NNH26448.1"/>
    </source>
</evidence>
<sequence>MICINKNIFLRYISICILILFTSGCVSIETKPVSSRLQVDQKPNTPSSPKAYDPIDDFIQELPVPLDVKIIGYVNKEILEVFPTPKGLKAINHVTRGTKIFIFDTKGDWANISADRDYPYWVNLKSICFTEKCWKQNQSYKIQQGVDKSSAVRPLINQPKAKKSNIKSNKITISTSTGKGYTNVDGNYVPSPKKSNKQPPGATAKCRDSTWSFSQNSRGTCSHHGGVAAWL</sequence>
<proteinExistence type="predicted"/>
<feature type="region of interest" description="Disordered" evidence="1">
    <location>
        <begin position="184"/>
        <end position="208"/>
    </location>
</feature>